<dbReference type="GO" id="GO:0006606">
    <property type="term" value="P:protein import into nucleus"/>
    <property type="evidence" value="ECO:0007669"/>
    <property type="project" value="TreeGrafter"/>
</dbReference>
<keyword evidence="2" id="KW-0653">Protein transport</keyword>
<dbReference type="EMBL" id="JAPUFD010000003">
    <property type="protein sequence ID" value="MDI1486467.1"/>
    <property type="molecule type" value="Genomic_DNA"/>
</dbReference>
<evidence type="ECO:0000256" key="1">
    <source>
        <dbReference type="ARBA" id="ARBA00022694"/>
    </source>
</evidence>
<dbReference type="SUPFAM" id="SSF48371">
    <property type="entry name" value="ARM repeat"/>
    <property type="match status" value="1"/>
</dbReference>
<dbReference type="GO" id="GO:0005829">
    <property type="term" value="C:cytosol"/>
    <property type="evidence" value="ECO:0007669"/>
    <property type="project" value="TreeGrafter"/>
</dbReference>
<reference evidence="6" key="1">
    <citation type="journal article" date="2023" name="Genome Biol. Evol.">
        <title>First Whole Genome Sequence and Flow Cytometry Genome Size Data for the Lichen-Forming Fungus Ramalina farinacea (Ascomycota).</title>
        <authorList>
            <person name="Llewellyn T."/>
            <person name="Mian S."/>
            <person name="Hill R."/>
            <person name="Leitch I.J."/>
            <person name="Gaya E."/>
        </authorList>
    </citation>
    <scope>NUCLEOTIDE SEQUENCE</scope>
    <source>
        <strain evidence="6">LIQ254RAFAR</strain>
    </source>
</reference>
<feature type="domain" description="Importin-9 central HEAT repeats" evidence="5">
    <location>
        <begin position="299"/>
        <end position="556"/>
    </location>
</feature>
<keyword evidence="1" id="KW-0819">tRNA processing</keyword>
<name>A0AA43TW53_9LECA</name>
<keyword evidence="7" id="KW-1185">Reference proteome</keyword>
<dbReference type="PANTHER" id="PTHR10997">
    <property type="entry name" value="IMPORTIN-7, 8, 11"/>
    <property type="match status" value="1"/>
</dbReference>
<evidence type="ECO:0000259" key="5">
    <source>
        <dbReference type="Pfam" id="PF25018"/>
    </source>
</evidence>
<dbReference type="AlphaFoldDB" id="A0AA43TW53"/>
<gene>
    <name evidence="6" type="ORF">OHK93_005696</name>
</gene>
<protein>
    <recommendedName>
        <fullName evidence="8">Importin N-terminal domain-containing protein</fullName>
    </recommendedName>
</protein>
<proteinExistence type="predicted"/>
<dbReference type="PANTHER" id="PTHR10997:SF9">
    <property type="entry name" value="IMPORTIN-9"/>
    <property type="match status" value="1"/>
</dbReference>
<dbReference type="Proteomes" id="UP001161017">
    <property type="component" value="Unassembled WGS sequence"/>
</dbReference>
<feature type="domain" description="Exportin-1/Importin-beta-like" evidence="4">
    <location>
        <begin position="35"/>
        <end position="153"/>
    </location>
</feature>
<dbReference type="Pfam" id="PF08389">
    <property type="entry name" value="Xpo1"/>
    <property type="match status" value="1"/>
</dbReference>
<comment type="function">
    <text evidence="3">tRNA nucleus export receptor which facilitates tRNA translocation across the nuclear pore complex. Involved in pre-tRNA splicing, probably by affecting the interaction of pre-tRNA with splicing endonuclease.</text>
</comment>
<dbReference type="GO" id="GO:0005635">
    <property type="term" value="C:nuclear envelope"/>
    <property type="evidence" value="ECO:0007669"/>
    <property type="project" value="TreeGrafter"/>
</dbReference>
<evidence type="ECO:0000313" key="7">
    <source>
        <dbReference type="Proteomes" id="UP001161017"/>
    </source>
</evidence>
<dbReference type="Gene3D" id="1.25.10.10">
    <property type="entry name" value="Leucine-rich Repeat Variant"/>
    <property type="match status" value="1"/>
</dbReference>
<dbReference type="InterPro" id="IPR016024">
    <property type="entry name" value="ARM-type_fold"/>
</dbReference>
<dbReference type="InterPro" id="IPR011989">
    <property type="entry name" value="ARM-like"/>
</dbReference>
<comment type="caution">
    <text evidence="6">The sequence shown here is derived from an EMBL/GenBank/DDBJ whole genome shotgun (WGS) entry which is preliminary data.</text>
</comment>
<evidence type="ECO:0000256" key="3">
    <source>
        <dbReference type="ARBA" id="ARBA00025147"/>
    </source>
</evidence>
<dbReference type="InterPro" id="IPR013598">
    <property type="entry name" value="Exportin-1/Importin-b-like"/>
</dbReference>
<dbReference type="InterPro" id="IPR056840">
    <property type="entry name" value="HEAT_IPO9_central"/>
</dbReference>
<organism evidence="6 7">
    <name type="scientific">Ramalina farinacea</name>
    <dbReference type="NCBI Taxonomy" id="258253"/>
    <lineage>
        <taxon>Eukaryota</taxon>
        <taxon>Fungi</taxon>
        <taxon>Dikarya</taxon>
        <taxon>Ascomycota</taxon>
        <taxon>Pezizomycotina</taxon>
        <taxon>Lecanoromycetes</taxon>
        <taxon>OSLEUM clade</taxon>
        <taxon>Lecanoromycetidae</taxon>
        <taxon>Lecanorales</taxon>
        <taxon>Lecanorineae</taxon>
        <taxon>Ramalinaceae</taxon>
        <taxon>Ramalina</taxon>
    </lineage>
</organism>
<dbReference type="GO" id="GO:0008033">
    <property type="term" value="P:tRNA processing"/>
    <property type="evidence" value="ECO:0007669"/>
    <property type="project" value="UniProtKB-KW"/>
</dbReference>
<evidence type="ECO:0000256" key="2">
    <source>
        <dbReference type="ARBA" id="ARBA00022927"/>
    </source>
</evidence>
<evidence type="ECO:0008006" key="8">
    <source>
        <dbReference type="Google" id="ProtNLM"/>
    </source>
</evidence>
<sequence>MTRQKLILSIVQNDTVKEQARILLLSIATSSDEQRKIITAASYVVSKIASADFPEQWPTLLPSLLALVPQANDTQLHGVLVVLGDLVDEGFDEEQFSGSAVDLLKCVYDVATNGHKKLMTRSLAVSIFRSCLDTMEAVMATNPQAVQQFMQSASDIWVPFFVETLRAPLPSMPESSDLPASPGIGGWRGVIALKTQAVKALDKIHTTFPYILTARGMELFSAVWDALQAHLSPYHILYTGEEQKEGQLEDSDRLPYTLDLLVMEELDYTQTLLNTSTIKHEMDVQLASASEANGNSTPTASWLSQILALMVGYAYISAEDASMWEFDINTFLAEEATETAQYSARNACAGVVTKLCSFNWPVMESLLPFATTTFEDQASDPKAKEAILYVVKQAMEEIDSYDRTIAPELLNAYLGFARTAIADMENDMLRGRGYMTAGYLVTAPGKALAESMPDFARQAIQLIQSDEPEIVQVSASKALNQYLKDVPKPLAQDFQTQTVAAISAFLSSRDLEDFSDGEELLATLVELLRDAIMIDPSFSLDHPAIDVLFTLANYGAKSWHTTDIVNEAFESIVTTMSSKGPEAYAQLCKKVLPSLTGALDVGDMTQESSLSDMAVELMSILAHHGSEPLPQGFVATIVPKLYRLLFLDLEFNLHQSATVTLKHILAHDASQLFEWTDQETGKGGLEIILLVIDRLLGPSVQDSSAAEVGGLAMELVEKAGAERLGPYLMQLLQVVAIRLSTAERTDFIQNLVLVFARLALTNAKEVLDFLSQVQVPGQEGGTGLEVVMRKWLDNSINFSGYDAIRQNVMALTNIFKLHDERLANVQTRGDLLIDNTSRIKTRSQAKKQPDQYSVIPVPLKLAKVLVQELVTQPASAGLGIGLRKNSIAQTHGSDDDEWEDEPAILDLASQGTRNDLMGFMDGMNDWNLHQTDDDTQQYLVQFFNEVGNEQYFQELYQALTDAEKEKLQRMNDGRRQSVASG</sequence>
<dbReference type="Pfam" id="PF25018">
    <property type="entry name" value="HEAT_IPO9_c"/>
    <property type="match status" value="1"/>
</dbReference>
<accession>A0AA43TW53</accession>
<evidence type="ECO:0000313" key="6">
    <source>
        <dbReference type="EMBL" id="MDI1486467.1"/>
    </source>
</evidence>
<evidence type="ECO:0000259" key="4">
    <source>
        <dbReference type="Pfam" id="PF08389"/>
    </source>
</evidence>
<keyword evidence="2" id="KW-0813">Transport</keyword>